<dbReference type="InterPro" id="IPR036056">
    <property type="entry name" value="Fibrinogen-like_C"/>
</dbReference>
<evidence type="ECO:0000256" key="5">
    <source>
        <dbReference type="SAM" id="SignalP"/>
    </source>
</evidence>
<dbReference type="Gene3D" id="3.90.215.10">
    <property type="entry name" value="Gamma Fibrinogen, chain A, domain 1"/>
    <property type="match status" value="1"/>
</dbReference>
<dbReference type="InterPro" id="IPR002181">
    <property type="entry name" value="Fibrinogen_a/b/g_C_dom"/>
</dbReference>
<keyword evidence="5" id="KW-0732">Signal</keyword>
<dbReference type="Proteomes" id="UP001168821">
    <property type="component" value="Unassembled WGS sequence"/>
</dbReference>
<evidence type="ECO:0000256" key="3">
    <source>
        <dbReference type="ARBA" id="ARBA00023157"/>
    </source>
</evidence>
<dbReference type="EMBL" id="JALNTZ010000002">
    <property type="protein sequence ID" value="KAJ3664110.1"/>
    <property type="molecule type" value="Genomic_DNA"/>
</dbReference>
<dbReference type="SUPFAM" id="SSF56496">
    <property type="entry name" value="Fibrinogen C-terminal domain-like"/>
    <property type="match status" value="1"/>
</dbReference>
<protein>
    <recommendedName>
        <fullName evidence="6">Fibrinogen C-terminal domain-containing protein</fullName>
    </recommendedName>
</protein>
<proteinExistence type="predicted"/>
<keyword evidence="3" id="KW-1015">Disulfide bond</keyword>
<dbReference type="CDD" id="cd00087">
    <property type="entry name" value="FReD"/>
    <property type="match status" value="1"/>
</dbReference>
<accession>A0AA38IW78</accession>
<comment type="subcellular location">
    <subcellularLocation>
        <location evidence="1">Secreted</location>
    </subcellularLocation>
</comment>
<dbReference type="PANTHER" id="PTHR47221">
    <property type="entry name" value="FIBRINOGEN ALPHA CHAIN"/>
    <property type="match status" value="1"/>
</dbReference>
<dbReference type="InterPro" id="IPR037579">
    <property type="entry name" value="FIB_ANG-like"/>
</dbReference>
<evidence type="ECO:0000256" key="2">
    <source>
        <dbReference type="ARBA" id="ARBA00022525"/>
    </source>
</evidence>
<dbReference type="PANTHER" id="PTHR47221:SF5">
    <property type="entry name" value="FIBRINOGEN C-TERMINAL DOMAIN-CONTAINING PROTEIN"/>
    <property type="match status" value="1"/>
</dbReference>
<dbReference type="GO" id="GO:0005201">
    <property type="term" value="F:extracellular matrix structural constituent"/>
    <property type="evidence" value="ECO:0007669"/>
    <property type="project" value="TreeGrafter"/>
</dbReference>
<dbReference type="GO" id="GO:0005577">
    <property type="term" value="C:fibrinogen complex"/>
    <property type="evidence" value="ECO:0007669"/>
    <property type="project" value="TreeGrafter"/>
</dbReference>
<gene>
    <name evidence="7" type="ORF">Zmor_008303</name>
</gene>
<evidence type="ECO:0000313" key="7">
    <source>
        <dbReference type="EMBL" id="KAJ3664110.1"/>
    </source>
</evidence>
<dbReference type="GO" id="GO:0034116">
    <property type="term" value="P:positive regulation of heterotypic cell-cell adhesion"/>
    <property type="evidence" value="ECO:0007669"/>
    <property type="project" value="TreeGrafter"/>
</dbReference>
<reference evidence="7" key="1">
    <citation type="journal article" date="2023" name="G3 (Bethesda)">
        <title>Whole genome assemblies of Zophobas morio and Tenebrio molitor.</title>
        <authorList>
            <person name="Kaur S."/>
            <person name="Stinson S.A."/>
            <person name="diCenzo G.C."/>
        </authorList>
    </citation>
    <scope>NUCLEOTIDE SEQUENCE</scope>
    <source>
        <strain evidence="7">QUZm001</strain>
    </source>
</reference>
<feature type="domain" description="Fibrinogen C-terminal" evidence="6">
    <location>
        <begin position="56"/>
        <end position="275"/>
    </location>
</feature>
<evidence type="ECO:0000313" key="8">
    <source>
        <dbReference type="Proteomes" id="UP001168821"/>
    </source>
</evidence>
<evidence type="ECO:0000256" key="4">
    <source>
        <dbReference type="ARBA" id="ARBA00023180"/>
    </source>
</evidence>
<dbReference type="NCBIfam" id="NF040941">
    <property type="entry name" value="GGGWT_bact"/>
    <property type="match status" value="1"/>
</dbReference>
<organism evidence="7 8">
    <name type="scientific">Zophobas morio</name>
    <dbReference type="NCBI Taxonomy" id="2755281"/>
    <lineage>
        <taxon>Eukaryota</taxon>
        <taxon>Metazoa</taxon>
        <taxon>Ecdysozoa</taxon>
        <taxon>Arthropoda</taxon>
        <taxon>Hexapoda</taxon>
        <taxon>Insecta</taxon>
        <taxon>Pterygota</taxon>
        <taxon>Neoptera</taxon>
        <taxon>Endopterygota</taxon>
        <taxon>Coleoptera</taxon>
        <taxon>Polyphaga</taxon>
        <taxon>Cucujiformia</taxon>
        <taxon>Tenebrionidae</taxon>
        <taxon>Zophobas</taxon>
    </lineage>
</organism>
<dbReference type="PROSITE" id="PS51406">
    <property type="entry name" value="FIBRINOGEN_C_2"/>
    <property type="match status" value="1"/>
</dbReference>
<keyword evidence="2" id="KW-0964">Secreted</keyword>
<dbReference type="GO" id="GO:0030674">
    <property type="term" value="F:protein-macromolecule adaptor activity"/>
    <property type="evidence" value="ECO:0007669"/>
    <property type="project" value="TreeGrafter"/>
</dbReference>
<dbReference type="Pfam" id="PF00147">
    <property type="entry name" value="Fibrinogen_C"/>
    <property type="match status" value="1"/>
</dbReference>
<name>A0AA38IW78_9CUCU</name>
<dbReference type="AlphaFoldDB" id="A0AA38IW78"/>
<comment type="caution">
    <text evidence="7">The sequence shown here is derived from an EMBL/GenBank/DDBJ whole genome shotgun (WGS) entry which is preliminary data.</text>
</comment>
<dbReference type="InterPro" id="IPR014716">
    <property type="entry name" value="Fibrinogen_a/b/g_C_1"/>
</dbReference>
<evidence type="ECO:0000256" key="1">
    <source>
        <dbReference type="ARBA" id="ARBA00004613"/>
    </source>
</evidence>
<keyword evidence="4" id="KW-0325">Glycoprotein</keyword>
<keyword evidence="8" id="KW-1185">Reference proteome</keyword>
<sequence length="287" mass="33333">MYTKYLIFLLALLIWVRSSDESDHEEFVVVSTTPRSPYISNLVEKIDNLHQPLVPPKHNRFPQNCKEALDQGSNVSTFYFVRPELSPRPFLVLCDMQTRGGGWTYVVNRFSGSQNFDLLWTDYKRGFGNIGAEFWLGLDNLYHLTGQQVHEVLIELEDWDFKKVYAFYNFFSVGREDEGYMLKLLGGYEGTAGDSLSYSAGSKFSTRDQFQDDFSHNCANYKGAGWWYRDCTDTLLTGKYFLRNEATNLDGIYWLAFRGPDYSLKQARMMIRPRRTNSMSPQENMNT</sequence>
<dbReference type="SMART" id="SM00186">
    <property type="entry name" value="FBG"/>
    <property type="match status" value="1"/>
</dbReference>
<evidence type="ECO:0000259" key="6">
    <source>
        <dbReference type="PROSITE" id="PS51406"/>
    </source>
</evidence>
<feature type="signal peptide" evidence="5">
    <location>
        <begin position="1"/>
        <end position="21"/>
    </location>
</feature>
<feature type="chain" id="PRO_5041238420" description="Fibrinogen C-terminal domain-containing protein" evidence="5">
    <location>
        <begin position="22"/>
        <end position="287"/>
    </location>
</feature>